<accession>A0A0H2YR51</accession>
<dbReference type="KEGG" id="cpf:CPF_2086"/>
<reference evidence="2 3" key="1">
    <citation type="journal article" date="2006" name="Genome Res.">
        <title>Skewed genomic variability in strains of the toxigenic bacterial pathogen, Clostridium perfringens.</title>
        <authorList>
            <person name="Myers G.S."/>
            <person name="Rasko D.A."/>
            <person name="Cheung J.K."/>
            <person name="Ravel J."/>
            <person name="Seshadri R."/>
            <person name="Deboy R.T."/>
            <person name="Ren Q."/>
            <person name="Varga J."/>
            <person name="Awad M.M."/>
            <person name="Brinkac L.M."/>
            <person name="Daugherty S.C."/>
            <person name="Haft D.H."/>
            <person name="Dodson R.J."/>
            <person name="Madupu R."/>
            <person name="Nelson W.C."/>
            <person name="Rosovitz M.J."/>
            <person name="Sullivan S.A."/>
            <person name="Khouri H."/>
            <person name="Dimitrov G.I."/>
            <person name="Watkins K.L."/>
            <person name="Mulligan S."/>
            <person name="Benton J."/>
            <person name="Radune D."/>
            <person name="Fisher D.J."/>
            <person name="Atkins H.S."/>
            <person name="Hiscox T."/>
            <person name="Jost B.H."/>
            <person name="Billington S.J."/>
            <person name="Songer J.G."/>
            <person name="McClane B.A."/>
            <person name="Titball R.W."/>
            <person name="Rood J.I."/>
            <person name="Melville S.B."/>
            <person name="Paulsen I.T."/>
        </authorList>
    </citation>
    <scope>NUCLEOTIDE SEQUENCE [LARGE SCALE GENOMIC DNA]</scope>
    <source>
        <strain evidence="3">ATCC 13124 / DSM 756 / JCM 1290 / NCIMB 6125 / NCTC 8237 / S 107 / Type A</strain>
    </source>
</reference>
<name>A0A0H2YR51_CLOP1</name>
<keyword evidence="3" id="KW-1185">Reference proteome</keyword>
<keyword evidence="1" id="KW-0472">Membrane</keyword>
<keyword evidence="1" id="KW-1133">Transmembrane helix</keyword>
<evidence type="ECO:0000313" key="2">
    <source>
        <dbReference type="EMBL" id="ABG83385.1"/>
    </source>
</evidence>
<sequence length="171" mass="19762">MKVFFLLIIVLLSSLIGYLYGEGFRNRLSQLRELKRALIDFENDIVYTYTPLPESIESIALKAKSPIKELFNEISFKLKNNEVENVYMAFKESINEHKKEMNLRNKDFEILLDLSKSLGETNVEGQIKIFNLAKEKLDIELEIAEDECNKNTKVYRYLGVAVGAMIAIFLV</sequence>
<proteinExistence type="predicted"/>
<dbReference type="Proteomes" id="UP000001823">
    <property type="component" value="Chromosome"/>
</dbReference>
<dbReference type="Pfam" id="PF09548">
    <property type="entry name" value="Spore_III_AB"/>
    <property type="match status" value="1"/>
</dbReference>
<dbReference type="InterPro" id="IPR014198">
    <property type="entry name" value="Spore_III_AB"/>
</dbReference>
<dbReference type="PaxDb" id="195103-CPF_2086"/>
<dbReference type="HOGENOM" id="CLU_120887_1_0_9"/>
<evidence type="ECO:0000256" key="1">
    <source>
        <dbReference type="SAM" id="Phobius"/>
    </source>
</evidence>
<keyword evidence="1" id="KW-0812">Transmembrane</keyword>
<gene>
    <name evidence="2" type="ordered locus">CPF_2086</name>
</gene>
<protein>
    <submittedName>
        <fullName evidence="2">Stage III sporulation protein AB</fullName>
    </submittedName>
</protein>
<dbReference type="GeneID" id="93001633"/>
<dbReference type="RefSeq" id="WP_003458670.1">
    <property type="nucleotide sequence ID" value="NC_008261.1"/>
</dbReference>
<dbReference type="NCBIfam" id="TIGR02833">
    <property type="entry name" value="spore_III_AB"/>
    <property type="match status" value="1"/>
</dbReference>
<feature type="transmembrane region" description="Helical" evidence="1">
    <location>
        <begin position="154"/>
        <end position="170"/>
    </location>
</feature>
<dbReference type="EMBL" id="CP000246">
    <property type="protein sequence ID" value="ABG83385.1"/>
    <property type="molecule type" value="Genomic_DNA"/>
</dbReference>
<dbReference type="STRING" id="195103.CPF_2086"/>
<dbReference type="PIRSF" id="PIRSF021435">
    <property type="entry name" value="SpoIIIAB"/>
    <property type="match status" value="1"/>
</dbReference>
<evidence type="ECO:0000313" key="3">
    <source>
        <dbReference type="Proteomes" id="UP000001823"/>
    </source>
</evidence>
<dbReference type="AlphaFoldDB" id="A0A0H2YR51"/>
<organism evidence="2 3">
    <name type="scientific">Clostridium perfringens (strain ATCC 13124 / DSM 756 / JCM 1290 / NCIMB 6125 / NCTC 8237 / Type A)</name>
    <dbReference type="NCBI Taxonomy" id="195103"/>
    <lineage>
        <taxon>Bacteria</taxon>
        <taxon>Bacillati</taxon>
        <taxon>Bacillota</taxon>
        <taxon>Clostridia</taxon>
        <taxon>Eubacteriales</taxon>
        <taxon>Clostridiaceae</taxon>
        <taxon>Clostridium</taxon>
    </lineage>
</organism>
<dbReference type="eggNOG" id="ENOG5032S0Q">
    <property type="taxonomic scope" value="Bacteria"/>
</dbReference>